<gene>
    <name evidence="1" type="ORF">CCR94_10465</name>
</gene>
<keyword evidence="2" id="KW-1185">Reference proteome</keyword>
<dbReference type="Proteomes" id="UP000239089">
    <property type="component" value="Unassembled WGS sequence"/>
</dbReference>
<evidence type="ECO:0000313" key="1">
    <source>
        <dbReference type="EMBL" id="PPQ31048.1"/>
    </source>
</evidence>
<proteinExistence type="predicted"/>
<dbReference type="AlphaFoldDB" id="A0A2S6N8W0"/>
<name>A0A2S6N8W0_9HYPH</name>
<sequence>MEIDAQEAAELAIIDLLYARAEITTMADPRALLRMIDHLDRALAVLAPHASNFDMRDLQELSRFKIAGQWRSETIELARYFLARLRAGGTVAPPVAQTELAEDSLKLGPPALRAFSQMTLGRHPRIPVAGLASTRAARTLGSFSCAAWKR</sequence>
<dbReference type="EMBL" id="NHSJ01000066">
    <property type="protein sequence ID" value="PPQ31048.1"/>
    <property type="molecule type" value="Genomic_DNA"/>
</dbReference>
<protein>
    <submittedName>
        <fullName evidence="1">Uncharacterized protein</fullName>
    </submittedName>
</protein>
<evidence type="ECO:0000313" key="2">
    <source>
        <dbReference type="Proteomes" id="UP000239089"/>
    </source>
</evidence>
<dbReference type="RefSeq" id="WP_104507814.1">
    <property type="nucleotide sequence ID" value="NZ_JACIGC010000056.1"/>
</dbReference>
<reference evidence="1 2" key="1">
    <citation type="journal article" date="2018" name="Arch. Microbiol.">
        <title>New insights into the metabolic potential of the phototrophic purple bacterium Rhodopila globiformis DSM 161(T) from its draft genome sequence and evidence for a vanadium-dependent nitrogenase.</title>
        <authorList>
            <person name="Imhoff J.F."/>
            <person name="Rahn T."/>
            <person name="Kunzel S."/>
            <person name="Neulinger S.C."/>
        </authorList>
    </citation>
    <scope>NUCLEOTIDE SEQUENCE [LARGE SCALE GENOMIC DNA]</scope>
    <source>
        <strain evidence="1 2">DSM 16996</strain>
    </source>
</reference>
<organism evidence="1 2">
    <name type="scientific">Rhodoblastus sphagnicola</name>
    <dbReference type="NCBI Taxonomy" id="333368"/>
    <lineage>
        <taxon>Bacteria</taxon>
        <taxon>Pseudomonadati</taxon>
        <taxon>Pseudomonadota</taxon>
        <taxon>Alphaproteobacteria</taxon>
        <taxon>Hyphomicrobiales</taxon>
        <taxon>Rhodoblastaceae</taxon>
        <taxon>Rhodoblastus</taxon>
    </lineage>
</organism>
<comment type="caution">
    <text evidence="1">The sequence shown here is derived from an EMBL/GenBank/DDBJ whole genome shotgun (WGS) entry which is preliminary data.</text>
</comment>
<accession>A0A2S6N8W0</accession>